<dbReference type="NCBIfam" id="TIGR03661">
    <property type="entry name" value="T1SS_VCA0849"/>
    <property type="match status" value="1"/>
</dbReference>
<dbReference type="InterPro" id="IPR018511">
    <property type="entry name" value="Hemolysin-typ_Ca-bd_CS"/>
</dbReference>
<name>Q312D1_OLEA2</name>
<dbReference type="InterPro" id="IPR019960">
    <property type="entry name" value="T1SS_VCA0849"/>
</dbReference>
<dbReference type="EMBL" id="CP000112">
    <property type="protein sequence ID" value="ABB38215.1"/>
    <property type="molecule type" value="Genomic_DNA"/>
</dbReference>
<dbReference type="InterPro" id="IPR011049">
    <property type="entry name" value="Serralysin-like_metalloprot_C"/>
</dbReference>
<feature type="region of interest" description="Disordered" evidence="3">
    <location>
        <begin position="273"/>
        <end position="311"/>
    </location>
</feature>
<dbReference type="HOGENOM" id="CLU_252863_0_0_7"/>
<feature type="region of interest" description="Disordered" evidence="3">
    <location>
        <begin position="204"/>
        <end position="223"/>
    </location>
</feature>
<feature type="compositionally biased region" description="Acidic residues" evidence="3">
    <location>
        <begin position="336"/>
        <end position="346"/>
    </location>
</feature>
<organism evidence="4 5">
    <name type="scientific">Oleidesulfovibrio alaskensis (strain ATCC BAA-1058 / DSM 17464 / G20)</name>
    <name type="common">Desulfovibrio alaskensis</name>
    <dbReference type="NCBI Taxonomy" id="207559"/>
    <lineage>
        <taxon>Bacteria</taxon>
        <taxon>Pseudomonadati</taxon>
        <taxon>Thermodesulfobacteriota</taxon>
        <taxon>Desulfovibrionia</taxon>
        <taxon>Desulfovibrionales</taxon>
        <taxon>Desulfovibrionaceae</taxon>
        <taxon>Oleidesulfovibrio</taxon>
    </lineage>
</organism>
<gene>
    <name evidence="4" type="ordered locus">Dde_1416</name>
</gene>
<protein>
    <submittedName>
        <fullName evidence="4">Type 1 secretion target domain-containing protein</fullName>
    </submittedName>
</protein>
<dbReference type="eggNOG" id="COG2931">
    <property type="taxonomic scope" value="Bacteria"/>
</dbReference>
<dbReference type="InterPro" id="IPR001343">
    <property type="entry name" value="Hemolysn_Ca-bd"/>
</dbReference>
<dbReference type="PRINTS" id="PR00313">
    <property type="entry name" value="CABNDNGRPT"/>
</dbReference>
<feature type="compositionally biased region" description="Polar residues" evidence="3">
    <location>
        <begin position="273"/>
        <end position="286"/>
    </location>
</feature>
<feature type="region of interest" description="Disordered" evidence="3">
    <location>
        <begin position="134"/>
        <end position="188"/>
    </location>
</feature>
<evidence type="ECO:0000256" key="1">
    <source>
        <dbReference type="ARBA" id="ARBA00004613"/>
    </source>
</evidence>
<keyword evidence="2" id="KW-0964">Secreted</keyword>
<dbReference type="InterPro" id="IPR050557">
    <property type="entry name" value="RTX_toxin/Mannuronan_C5-epim"/>
</dbReference>
<evidence type="ECO:0000313" key="5">
    <source>
        <dbReference type="Proteomes" id="UP000002710"/>
    </source>
</evidence>
<reference evidence="4 5" key="1">
    <citation type="journal article" date="2011" name="J. Bacteriol.">
        <title>Complete genome sequence and updated annotation of Desulfovibrio alaskensis G20.</title>
        <authorList>
            <person name="Hauser L.J."/>
            <person name="Land M.L."/>
            <person name="Brown S.D."/>
            <person name="Larimer F."/>
            <person name="Keller K.L."/>
            <person name="Rapp-Giles B.J."/>
            <person name="Price M.N."/>
            <person name="Lin M."/>
            <person name="Bruce D.C."/>
            <person name="Detter J.C."/>
            <person name="Tapia R."/>
            <person name="Han C.S."/>
            <person name="Goodwin L.A."/>
            <person name="Cheng J.F."/>
            <person name="Pitluck S."/>
            <person name="Copeland A."/>
            <person name="Lucas S."/>
            <person name="Nolan M."/>
            <person name="Lapidus A.L."/>
            <person name="Palumbo A.V."/>
            <person name="Wall J.D."/>
        </authorList>
    </citation>
    <scope>NUCLEOTIDE SEQUENCE [LARGE SCALE GENOMIC DNA]</scope>
    <source>
        <strain evidence="5">ATCC BAA 1058 / DSM 17464 / G20</strain>
    </source>
</reference>
<dbReference type="STRING" id="207559.Dde_1416"/>
<keyword evidence="5" id="KW-1185">Reference proteome</keyword>
<sequence length="1424" mass="143682">MADVQSMHSEALTLSAPPAATSVTVNLSGSELLLPLFSLADVTIVRNGADLVIRFPDGGTLVLQHFAAADGQLPDVQLADGSIIPGESILNALAATPELETAAGPASPSGGTGEYADNAGTIAEGLEALGSVDSGRSQALNDPGTQADSATPAAVSAGGRQSTSADASADIYGTEGDDTLTGTPSADRIHGLGGNDLLAGTGGNDTIFGNEGDDTLIGGSGDDMLDGGSGIDTASYAGAGSGVQADLSAGTATGTTTGNDTLDGIENLTGSAFNDTLTGSDENNSLLGDAGDDRLFGGEGNDTLDGGADNDFLSGGAGNDLLHGGAGNDELRGGGGDDDLYGDAGDDTLYGGAGSDLLQGGEGDDVLHGGSGVDYLNGGAGNDTLNGGSGDDTLYGGTGDDLIRGGADNDTLYGEDGNDTLRGNQGNDDLYGDAGDDRLFGGEGNDTLDGGADNDFLSGGAGNDLLHGGAGNDTLTGGSGNDLLDGGAGNDTVVFRGASGQYTITRTQDGGYRIEDNVEGRDGITTVTNVEQLQFKDGTFTPEDVAAPLSITLNNQNTPDPDWHSAEANMDASYSGTHNAGAELGGRGMVTVSTGNTGTDVTLDSGWNSVKSVKAESAEAATLHLSGFVHADVTLGSGDDSHVTLDNIKRGTITTGDGNDTVNASVTTNDRSAGGNDRWNHLDFNTGEGADTITLTTGDQHSHQNRATLLTVDSGSGDDTVTVNIDAKSVTAKTGTGDDTVTLSGRFGQVDVATGEGADHVTAQGTSQNMHIATGQGADHITVSGSHTATTVQAGSGADHITISGSTGNLDVSAGDGANHVTVSGAHGNTQIDTGTNADTVSVSGTSTRLDINTGGGSDTVTLSGSHTDVSVSTGAGKDHVTINGFAGAAVLDGGSGYDTLSLAGSRADYSFEKHGDSLLITDTYGNSLDATSFESFTFADGGYSADQLTNTAPVITDAPQTVTLDQAELAAFSIVAHTRAADADGDTLRYSIASPEDGAGNPLFAVHTSDAADGTHHAGDIYLTEAGAHYYRTHGGDSSLSLTVHDGYDSDTAQVDISFTDSTNTVHAAVSQGLTGELTPGSDLVVSTHINAESGSYESSLGIYFATADGTPISGIIVDARAQTGDAGTITIAAQDIPAGAEKFGYFIAPDAYDSNGETSFSWQHGFEFQSDITDGMKVFFQNSGSADAPRWSAHTEAGEKLTLGDPLQHENIYFSDAQLNGGNQHATLHTDGTISWEDSRHWINNFGNDDIFVQHTTNQSGAHGSDHADMLIGGTLPDNLVGGAGNDILFGNEGHDVLNGGAGNDILTGGQGADTFVFTAQGLHDGQSAIDHITDFNVNEGDVLDISDLLDGYGHGGATVSLGADPYNENSSMLTITPAQGDGSQRIVLDGVSLDSLGGSTGHDSPEAILQALINQHKIIDA</sequence>
<dbReference type="Gene3D" id="2.160.20.160">
    <property type="match status" value="1"/>
</dbReference>
<dbReference type="SUPFAM" id="SSF51120">
    <property type="entry name" value="beta-Roll"/>
    <property type="match status" value="6"/>
</dbReference>
<feature type="region of interest" description="Disordered" evidence="3">
    <location>
        <begin position="406"/>
        <end position="455"/>
    </location>
</feature>
<dbReference type="RefSeq" id="WP_011367386.1">
    <property type="nucleotide sequence ID" value="NC_007519.1"/>
</dbReference>
<feature type="compositionally biased region" description="Polar residues" evidence="3">
    <location>
        <begin position="134"/>
        <end position="149"/>
    </location>
</feature>
<dbReference type="GO" id="GO:0005576">
    <property type="term" value="C:extracellular region"/>
    <property type="evidence" value="ECO:0007669"/>
    <property type="project" value="UniProtKB-SubCell"/>
</dbReference>
<evidence type="ECO:0000256" key="2">
    <source>
        <dbReference type="ARBA" id="ARBA00022525"/>
    </source>
</evidence>
<dbReference type="PANTHER" id="PTHR38340">
    <property type="entry name" value="S-LAYER PROTEIN"/>
    <property type="match status" value="1"/>
</dbReference>
<dbReference type="GO" id="GO:0005509">
    <property type="term" value="F:calcium ion binding"/>
    <property type="evidence" value="ECO:0007669"/>
    <property type="project" value="InterPro"/>
</dbReference>
<proteinExistence type="predicted"/>
<accession>Q312D1</accession>
<comment type="subcellular location">
    <subcellularLocation>
        <location evidence="1">Secreted</location>
    </subcellularLocation>
</comment>
<evidence type="ECO:0000256" key="3">
    <source>
        <dbReference type="SAM" id="MobiDB-lite"/>
    </source>
</evidence>
<dbReference type="Proteomes" id="UP000002710">
    <property type="component" value="Chromosome"/>
</dbReference>
<feature type="region of interest" description="Disordered" evidence="3">
    <location>
        <begin position="324"/>
        <end position="347"/>
    </location>
</feature>
<dbReference type="KEGG" id="dde:Dde_1416"/>
<dbReference type="Gene3D" id="2.150.10.10">
    <property type="entry name" value="Serralysin-like metalloprotease, C-terminal"/>
    <property type="match status" value="7"/>
</dbReference>
<dbReference type="PANTHER" id="PTHR38340:SF1">
    <property type="entry name" value="S-LAYER PROTEIN"/>
    <property type="match status" value="1"/>
</dbReference>
<dbReference type="PROSITE" id="PS00330">
    <property type="entry name" value="HEMOLYSIN_CALCIUM"/>
    <property type="match status" value="11"/>
</dbReference>
<dbReference type="Pfam" id="PF00353">
    <property type="entry name" value="HemolysinCabind"/>
    <property type="match status" value="8"/>
</dbReference>
<evidence type="ECO:0000313" key="4">
    <source>
        <dbReference type="EMBL" id="ABB38215.1"/>
    </source>
</evidence>